<gene>
    <name evidence="19" type="primary">cobS</name>
    <name evidence="20" type="ORF">I6I10_07570</name>
    <name evidence="21" type="ORF">I6J21_08595</name>
</gene>
<dbReference type="PANTHER" id="PTHR34148">
    <property type="entry name" value="ADENOSYLCOBINAMIDE-GDP RIBAZOLETRANSFERASE"/>
    <property type="match status" value="1"/>
</dbReference>
<organism evidence="20 22">
    <name type="scientific">Corynebacterium glucuronolyticum</name>
    <dbReference type="NCBI Taxonomy" id="39791"/>
    <lineage>
        <taxon>Bacteria</taxon>
        <taxon>Bacillati</taxon>
        <taxon>Actinomycetota</taxon>
        <taxon>Actinomycetes</taxon>
        <taxon>Mycobacteriales</taxon>
        <taxon>Corynebacteriaceae</taxon>
        <taxon>Corynebacterium</taxon>
    </lineage>
</organism>
<evidence type="ECO:0000256" key="5">
    <source>
        <dbReference type="ARBA" id="ARBA00013200"/>
    </source>
</evidence>
<feature type="transmembrane region" description="Helical" evidence="19">
    <location>
        <begin position="204"/>
        <end position="224"/>
    </location>
</feature>
<evidence type="ECO:0000256" key="10">
    <source>
        <dbReference type="ARBA" id="ARBA00022692"/>
    </source>
</evidence>
<evidence type="ECO:0000256" key="2">
    <source>
        <dbReference type="ARBA" id="ARBA00004651"/>
    </source>
</evidence>
<keyword evidence="7 19" id="KW-1003">Cell membrane</keyword>
<keyword evidence="9 19" id="KW-0808">Transferase</keyword>
<dbReference type="InterPro" id="IPR003805">
    <property type="entry name" value="CobS"/>
</dbReference>
<reference evidence="20 22" key="1">
    <citation type="submission" date="2020-12" db="EMBL/GenBank/DDBJ databases">
        <title>FDA dAtabase for Regulatory Grade micrObial Sequences (FDA-ARGOS): Supporting development and validation of Infectious Disease Dx tests.</title>
        <authorList>
            <person name="Sproer C."/>
            <person name="Gronow S."/>
            <person name="Severitt S."/>
            <person name="Schroder I."/>
            <person name="Tallon L."/>
            <person name="Sadzewicz L."/>
            <person name="Zhao X."/>
            <person name="Boylan J."/>
            <person name="Ott S."/>
            <person name="Bowen H."/>
            <person name="Vavikolanu K."/>
            <person name="Mehta A."/>
            <person name="Aluvathingal J."/>
            <person name="Nadendla S."/>
            <person name="Lowell S."/>
            <person name="Myers T."/>
            <person name="Yan Y."/>
            <person name="Sichtig H."/>
        </authorList>
    </citation>
    <scope>NUCLEOTIDE SEQUENCE [LARGE SCALE GENOMIC DNA]</scope>
    <source>
        <strain evidence="20 22">FDAARGOS_1053</strain>
        <strain evidence="21">FDAARGOS_1191</strain>
    </source>
</reference>
<comment type="catalytic activity">
    <reaction evidence="17 19">
        <text>alpha-ribazole + adenosylcob(III)inamide-GDP = adenosylcob(III)alamin + GMP + H(+)</text>
        <dbReference type="Rhea" id="RHEA:16049"/>
        <dbReference type="ChEBI" id="CHEBI:10329"/>
        <dbReference type="ChEBI" id="CHEBI:15378"/>
        <dbReference type="ChEBI" id="CHEBI:18408"/>
        <dbReference type="ChEBI" id="CHEBI:58115"/>
        <dbReference type="ChEBI" id="CHEBI:60487"/>
        <dbReference type="EC" id="2.7.8.26"/>
    </reaction>
</comment>
<feature type="transmembrane region" description="Helical" evidence="19">
    <location>
        <begin position="20"/>
        <end position="39"/>
    </location>
</feature>
<keyword evidence="11 19" id="KW-0460">Magnesium</keyword>
<evidence type="ECO:0000256" key="9">
    <source>
        <dbReference type="ARBA" id="ARBA00022679"/>
    </source>
</evidence>
<sequence>MSGKAGPGDNPARSGHVSVVWEAISTALSWMTVFPFAGARTFDRTTGARAMAALPVAGIVIGVCSAVLFFALRHSPLLAAALALAVAELCTRFMHADALADVADALGSYAQPDKAREILHDSRSGAFAIGALAMVYIVQFAAFASVPSPWFVFFSLWAGRIAGQVPATGGFAPFSESGFGGLIIGTVHWWWIAVWWAILSGFSLAVAGPWIALASAIALALSYWFSTHMSRRFDGLNGDCVGSCVLLGTTATAALAAIFSSL</sequence>
<evidence type="ECO:0000256" key="16">
    <source>
        <dbReference type="ARBA" id="ARBA00032853"/>
    </source>
</evidence>
<comment type="cofactor">
    <cofactor evidence="1 19">
        <name>Mg(2+)</name>
        <dbReference type="ChEBI" id="CHEBI:18420"/>
    </cofactor>
</comment>
<evidence type="ECO:0000256" key="8">
    <source>
        <dbReference type="ARBA" id="ARBA00022573"/>
    </source>
</evidence>
<protein>
    <recommendedName>
        <fullName evidence="6 19">Adenosylcobinamide-GDP ribazoletransferase</fullName>
        <ecNumber evidence="5 19">2.7.8.26</ecNumber>
    </recommendedName>
    <alternativeName>
        <fullName evidence="16 19">Cobalamin synthase</fullName>
    </alternativeName>
    <alternativeName>
        <fullName evidence="15 19">Cobalamin-5'-phosphate synthase</fullName>
    </alternativeName>
</protein>
<dbReference type="Proteomes" id="UP000596145">
    <property type="component" value="Chromosome"/>
</dbReference>
<dbReference type="UniPathway" id="UPA00148">
    <property type="reaction ID" value="UER00238"/>
</dbReference>
<dbReference type="GO" id="GO:0009236">
    <property type="term" value="P:cobalamin biosynthetic process"/>
    <property type="evidence" value="ECO:0007669"/>
    <property type="project" value="UniProtKB-UniRule"/>
</dbReference>
<comment type="catalytic activity">
    <reaction evidence="18 19">
        <text>alpha-ribazole 5'-phosphate + adenosylcob(III)inamide-GDP = adenosylcob(III)alamin 5'-phosphate + GMP + H(+)</text>
        <dbReference type="Rhea" id="RHEA:23560"/>
        <dbReference type="ChEBI" id="CHEBI:15378"/>
        <dbReference type="ChEBI" id="CHEBI:57918"/>
        <dbReference type="ChEBI" id="CHEBI:58115"/>
        <dbReference type="ChEBI" id="CHEBI:60487"/>
        <dbReference type="ChEBI" id="CHEBI:60493"/>
        <dbReference type="EC" id="2.7.8.26"/>
    </reaction>
</comment>
<keyword evidence="8 19" id="KW-0169">Cobalamin biosynthesis</keyword>
<evidence type="ECO:0000256" key="14">
    <source>
        <dbReference type="ARBA" id="ARBA00025228"/>
    </source>
</evidence>
<keyword evidence="13 19" id="KW-0472">Membrane</keyword>
<feature type="transmembrane region" description="Helical" evidence="19">
    <location>
        <begin position="179"/>
        <end position="198"/>
    </location>
</feature>
<comment type="similarity">
    <text evidence="4 19">Belongs to the CobS family.</text>
</comment>
<proteinExistence type="inferred from homology"/>
<dbReference type="EMBL" id="CP069534">
    <property type="protein sequence ID" value="QRP69857.1"/>
    <property type="molecule type" value="Genomic_DNA"/>
</dbReference>
<feature type="transmembrane region" description="Helical" evidence="19">
    <location>
        <begin position="236"/>
        <end position="259"/>
    </location>
</feature>
<comment type="subcellular location">
    <subcellularLocation>
        <location evidence="2 19">Cell membrane</location>
        <topology evidence="2 19">Multi-pass membrane protein</topology>
    </subcellularLocation>
</comment>
<feature type="transmembrane region" description="Helical" evidence="19">
    <location>
        <begin position="51"/>
        <end position="71"/>
    </location>
</feature>
<dbReference type="GO" id="GO:0008818">
    <property type="term" value="F:cobalamin 5'-phosphate synthase activity"/>
    <property type="evidence" value="ECO:0007669"/>
    <property type="project" value="UniProtKB-UniRule"/>
</dbReference>
<dbReference type="GO" id="GO:0005886">
    <property type="term" value="C:plasma membrane"/>
    <property type="evidence" value="ECO:0007669"/>
    <property type="project" value="UniProtKB-SubCell"/>
</dbReference>
<evidence type="ECO:0000313" key="22">
    <source>
        <dbReference type="Proteomes" id="UP000596145"/>
    </source>
</evidence>
<comment type="pathway">
    <text evidence="3 19">Cofactor biosynthesis; adenosylcobalamin biosynthesis; adenosylcobalamin from cob(II)yrinate a,c-diamide: step 7/7.</text>
</comment>
<dbReference type="Proteomes" id="UP000617681">
    <property type="component" value="Chromosome"/>
</dbReference>
<dbReference type="GeneID" id="92760472"/>
<dbReference type="PANTHER" id="PTHR34148:SF1">
    <property type="entry name" value="ADENOSYLCOBINAMIDE-GDP RIBAZOLETRANSFERASE"/>
    <property type="match status" value="1"/>
</dbReference>
<evidence type="ECO:0000256" key="12">
    <source>
        <dbReference type="ARBA" id="ARBA00022989"/>
    </source>
</evidence>
<evidence type="ECO:0000256" key="17">
    <source>
        <dbReference type="ARBA" id="ARBA00048623"/>
    </source>
</evidence>
<evidence type="ECO:0000256" key="4">
    <source>
        <dbReference type="ARBA" id="ARBA00010561"/>
    </source>
</evidence>
<evidence type="ECO:0000256" key="18">
    <source>
        <dbReference type="ARBA" id="ARBA00049504"/>
    </source>
</evidence>
<evidence type="ECO:0000256" key="6">
    <source>
        <dbReference type="ARBA" id="ARBA00015850"/>
    </source>
</evidence>
<dbReference type="EC" id="2.7.8.26" evidence="5 19"/>
<evidence type="ECO:0000256" key="19">
    <source>
        <dbReference type="HAMAP-Rule" id="MF_00719"/>
    </source>
</evidence>
<accession>A0A7T4ED72</accession>
<dbReference type="HAMAP" id="MF_00719">
    <property type="entry name" value="CobS"/>
    <property type="match status" value="1"/>
</dbReference>
<evidence type="ECO:0000256" key="13">
    <source>
        <dbReference type="ARBA" id="ARBA00023136"/>
    </source>
</evidence>
<dbReference type="OrthoDB" id="9794223at2"/>
<evidence type="ECO:0000256" key="15">
    <source>
        <dbReference type="ARBA" id="ARBA00032605"/>
    </source>
</evidence>
<comment type="function">
    <text evidence="14 19">Joins adenosylcobinamide-GDP and alpha-ribazole to generate adenosylcobalamin (Ado-cobalamin). Also synthesizes adenosylcobalamin 5'-phosphate from adenosylcobinamide-GDP and alpha-ribazole 5'-phosphate.</text>
</comment>
<evidence type="ECO:0000256" key="1">
    <source>
        <dbReference type="ARBA" id="ARBA00001946"/>
    </source>
</evidence>
<dbReference type="AlphaFoldDB" id="A0A7T4ED72"/>
<evidence type="ECO:0000313" key="20">
    <source>
        <dbReference type="EMBL" id="QQB45395.1"/>
    </source>
</evidence>
<evidence type="ECO:0000256" key="7">
    <source>
        <dbReference type="ARBA" id="ARBA00022475"/>
    </source>
</evidence>
<keyword evidence="10 19" id="KW-0812">Transmembrane</keyword>
<dbReference type="RefSeq" id="WP_005389420.1">
    <property type="nucleotide sequence ID" value="NZ_CP066007.1"/>
</dbReference>
<dbReference type="Pfam" id="PF02654">
    <property type="entry name" value="CobS"/>
    <property type="match status" value="1"/>
</dbReference>
<name>A0A7T4ED72_9CORY</name>
<keyword evidence="12 19" id="KW-1133">Transmembrane helix</keyword>
<evidence type="ECO:0000256" key="3">
    <source>
        <dbReference type="ARBA" id="ARBA00004663"/>
    </source>
</evidence>
<dbReference type="GO" id="GO:0051073">
    <property type="term" value="F:adenosylcobinamide-GDP ribazoletransferase activity"/>
    <property type="evidence" value="ECO:0007669"/>
    <property type="project" value="UniProtKB-UniRule"/>
</dbReference>
<evidence type="ECO:0000256" key="11">
    <source>
        <dbReference type="ARBA" id="ARBA00022842"/>
    </source>
</evidence>
<evidence type="ECO:0000313" key="21">
    <source>
        <dbReference type="EMBL" id="QRP69857.1"/>
    </source>
</evidence>
<dbReference type="EMBL" id="CP066007">
    <property type="protein sequence ID" value="QQB45395.1"/>
    <property type="molecule type" value="Genomic_DNA"/>
</dbReference>